<proteinExistence type="predicted"/>
<evidence type="ECO:0000256" key="1">
    <source>
        <dbReference type="SAM" id="Coils"/>
    </source>
</evidence>
<protein>
    <submittedName>
        <fullName evidence="3">Uncharacterized protein</fullName>
    </submittedName>
</protein>
<feature type="coiled-coil region" evidence="1">
    <location>
        <begin position="97"/>
        <end position="124"/>
    </location>
</feature>
<keyword evidence="1" id="KW-0175">Coiled coil</keyword>
<reference evidence="3" key="1">
    <citation type="submission" date="2024-01" db="EMBL/GenBank/DDBJ databases">
        <authorList>
            <person name="Webb A."/>
        </authorList>
    </citation>
    <scope>NUCLEOTIDE SEQUENCE</scope>
    <source>
        <strain evidence="3">Pm1</strain>
    </source>
</reference>
<sequence length="213" mass="23683">MDGGFSDQTTAEKGLDEEAEQQQQQQLQTCGTKAATGRQKKDQVDPKVAARVNRRRKRTSGAVGSTRTGISQTSAVMLFRCSSQLLRQQALDYDVRAREMEERNAVQTKEIREWEKRVQSLKRELALDGHEEEGSFIEDSSCAVADNRLESLASAAAAFSGHDAVESLLPSGVVAAETSLQNELRRRVQKMQDFCNSVPGFIHAPDEPKSRHY</sequence>
<comment type="caution">
    <text evidence="3">The sequence shown here is derived from an EMBL/GenBank/DDBJ whole genome shotgun (WGS) entry which is preliminary data.</text>
</comment>
<evidence type="ECO:0000256" key="2">
    <source>
        <dbReference type="SAM" id="MobiDB-lite"/>
    </source>
</evidence>
<feature type="region of interest" description="Disordered" evidence="2">
    <location>
        <begin position="1"/>
        <end position="67"/>
    </location>
</feature>
<organism evidence="3 4">
    <name type="scientific">Peronospora matthiolae</name>
    <dbReference type="NCBI Taxonomy" id="2874970"/>
    <lineage>
        <taxon>Eukaryota</taxon>
        <taxon>Sar</taxon>
        <taxon>Stramenopiles</taxon>
        <taxon>Oomycota</taxon>
        <taxon>Peronosporomycetes</taxon>
        <taxon>Peronosporales</taxon>
        <taxon>Peronosporaceae</taxon>
        <taxon>Peronospora</taxon>
    </lineage>
</organism>
<feature type="compositionally biased region" description="Polar residues" evidence="2">
    <location>
        <begin position="1"/>
        <end position="11"/>
    </location>
</feature>
<dbReference type="Proteomes" id="UP001162060">
    <property type="component" value="Unassembled WGS sequence"/>
</dbReference>
<evidence type="ECO:0000313" key="3">
    <source>
        <dbReference type="EMBL" id="CAK7925491.1"/>
    </source>
</evidence>
<dbReference type="AlphaFoldDB" id="A0AAV1TSW0"/>
<name>A0AAV1TSW0_9STRA</name>
<evidence type="ECO:0000313" key="4">
    <source>
        <dbReference type="Proteomes" id="UP001162060"/>
    </source>
</evidence>
<gene>
    <name evidence="3" type="ORF">PM001_LOCUS10641</name>
</gene>
<dbReference type="EMBL" id="CAKLBY020000087">
    <property type="protein sequence ID" value="CAK7925491.1"/>
    <property type="molecule type" value="Genomic_DNA"/>
</dbReference>
<accession>A0AAV1TSW0</accession>